<evidence type="ECO:0000313" key="4">
    <source>
        <dbReference type="Proteomes" id="UP000664167"/>
    </source>
</evidence>
<dbReference type="InterPro" id="IPR041617">
    <property type="entry name" value="TPR_MalT"/>
</dbReference>
<dbReference type="PANTHER" id="PTHR35807">
    <property type="entry name" value="TRANSCRIPTIONAL REGULATOR REDD-RELATED"/>
    <property type="match status" value="1"/>
</dbReference>
<keyword evidence="4" id="KW-1185">Reference proteome</keyword>
<protein>
    <submittedName>
        <fullName evidence="3">AAA family ATPase</fullName>
    </submittedName>
</protein>
<dbReference type="InterPro" id="IPR005158">
    <property type="entry name" value="BTAD"/>
</dbReference>
<dbReference type="InterPro" id="IPR027417">
    <property type="entry name" value="P-loop_NTPase"/>
</dbReference>
<dbReference type="RefSeq" id="WP_206960774.1">
    <property type="nucleotide sequence ID" value="NZ_BAAAJJ010000005.1"/>
</dbReference>
<dbReference type="Proteomes" id="UP000664167">
    <property type="component" value="Unassembled WGS sequence"/>
</dbReference>
<dbReference type="SUPFAM" id="SSF46894">
    <property type="entry name" value="C-terminal effector domain of the bipartite response regulators"/>
    <property type="match status" value="1"/>
</dbReference>
<dbReference type="SUPFAM" id="SSF52540">
    <property type="entry name" value="P-loop containing nucleoside triphosphate hydrolases"/>
    <property type="match status" value="1"/>
</dbReference>
<evidence type="ECO:0000256" key="1">
    <source>
        <dbReference type="ARBA" id="ARBA00023012"/>
    </source>
</evidence>
<sequence length="1098" mass="117467">MGADRLNGTTNSAPPLLRLHLFGGFRVTRDGGPPLAERWPRPSARALVKLLAVSPGHSLHREQAMDVCWPDADPSAAIGSLRVALHAARRALEPELAPRAASSYLSGEGALLRLDPQTVWIDADHAESLAERALGDGGSGPLASALDAFTGELLPEDRYAPWAEARRERLGSLRERVLLGLAEAHLAEGAPEEAGAAAEQVLVTSPAEEQAHQVLIEAYVRQGLRRKAVRQYHLCREALDAELGVRPGPETERLHQSALSAAAPLPRPSAPVLPAAIRNPAPAPLRGRDDVLRALLSPDAPPVQLLTGEAGLGKTRLVGEAARRAAAEGTTVLWGAGHDAEGHTPYGAFAEALDGWLADRPPAERARAGAEYPELASLLPSLGRVRSLADRSPEEERDRLFRATAGLLGELADQHPVLVVLDDLHAADAGSFQLLSHLARRAADAGSPWRFAVTCREEELTETDPRRAGLAALVRQGLARRVELTRLDRTACLAVAADVGTATDRVWELSLGNPLFAVELARSPGESTAPDTVRQLVAERLGRVDPVARRLIEALSASGGEASLSEVLDVAEHGLRLSGAEAADALEAAIGASLVVERQVVVSGRPVAGLAFRHPLVRLTCYEQLSTVRRRQLHSAFAEAVLRHRPDAVDALASHFARADDRRAAEYLRRAAERAAALYANDTADRYYRDLVARLDVDAARARLAHSHVLRRMGNFAEAAAALREALAEFGRRGERDDEVLAAGHLAETLVKARTPLFGMEVLRAYPPGPDTAAEPAATHHTALSVVFFVQGQYEEGYAAAVQALEAARGMTGLSGQGLAARAFAMQASNLALAGRFGEARAAADKALAPAEAYGDPTLLTSVLSILRENARRGGRLREAIATGRRALELAERSGDPTATAFERANLAELHLLVEEFDEALTLAEESVQGAESHGEWCLAYALAALARVRMRTGGEAEAAVLLERAEKAAAERNDRQAHHEARTARIELALRERDPEEALRLLDADDSDGSPLLAAWAHVSAGRHEESERIAAAEAERAARAGERITEIEVRVVHALALARLGRAAEATAALALAEEPARTLPYPVGLRHVSMVRAMF</sequence>
<accession>A0A939JHB0</accession>
<dbReference type="EMBL" id="JAFLRJ010000046">
    <property type="protein sequence ID" value="MBO0511354.1"/>
    <property type="molecule type" value="Genomic_DNA"/>
</dbReference>
<comment type="caution">
    <text evidence="3">The sequence shown here is derived from an EMBL/GenBank/DDBJ whole genome shotgun (WGS) entry which is preliminary data.</text>
</comment>
<dbReference type="InterPro" id="IPR016032">
    <property type="entry name" value="Sig_transdc_resp-reg_C-effctor"/>
</dbReference>
<dbReference type="InterPro" id="IPR051677">
    <property type="entry name" value="AfsR-DnrI-RedD_regulator"/>
</dbReference>
<proteinExistence type="predicted"/>
<dbReference type="AlphaFoldDB" id="A0A939JHB0"/>
<dbReference type="Pfam" id="PF03704">
    <property type="entry name" value="BTAD"/>
    <property type="match status" value="1"/>
</dbReference>
<dbReference type="Gene3D" id="1.10.10.10">
    <property type="entry name" value="Winged helix-like DNA-binding domain superfamily/Winged helix DNA-binding domain"/>
    <property type="match status" value="1"/>
</dbReference>
<organism evidence="3 4">
    <name type="scientific">Streptomyces beijiangensis</name>
    <dbReference type="NCBI Taxonomy" id="163361"/>
    <lineage>
        <taxon>Bacteria</taxon>
        <taxon>Bacillati</taxon>
        <taxon>Actinomycetota</taxon>
        <taxon>Actinomycetes</taxon>
        <taxon>Kitasatosporales</taxon>
        <taxon>Streptomycetaceae</taxon>
        <taxon>Streptomyces</taxon>
    </lineage>
</organism>
<dbReference type="Pfam" id="PF13191">
    <property type="entry name" value="AAA_16"/>
    <property type="match status" value="1"/>
</dbReference>
<keyword evidence="1" id="KW-0902">Two-component regulatory system</keyword>
<dbReference type="InterPro" id="IPR036388">
    <property type="entry name" value="WH-like_DNA-bd_sf"/>
</dbReference>
<evidence type="ECO:0000313" key="3">
    <source>
        <dbReference type="EMBL" id="MBO0511354.1"/>
    </source>
</evidence>
<dbReference type="PANTHER" id="PTHR35807:SF2">
    <property type="entry name" value="TRANSCRIPTIONAL ACTIVATOR DOMAIN"/>
    <property type="match status" value="1"/>
</dbReference>
<name>A0A939JHB0_9ACTN</name>
<dbReference type="Gene3D" id="1.25.40.10">
    <property type="entry name" value="Tetratricopeptide repeat domain"/>
    <property type="match status" value="2"/>
</dbReference>
<dbReference type="Pfam" id="PF17874">
    <property type="entry name" value="TPR_MalT"/>
    <property type="match status" value="1"/>
</dbReference>
<dbReference type="Gene3D" id="3.40.50.300">
    <property type="entry name" value="P-loop containing nucleotide triphosphate hydrolases"/>
    <property type="match status" value="1"/>
</dbReference>
<reference evidence="3" key="1">
    <citation type="submission" date="2021-03" db="EMBL/GenBank/DDBJ databases">
        <title>Streptomyces poriferae sp. nov., a novel marine sponge-derived Actinobacteria species with anti-MRSA activity.</title>
        <authorList>
            <person name="Sandoval-Powers M."/>
            <person name="Kralova S."/>
            <person name="Nguyen G.-S."/>
            <person name="Fawwal D."/>
            <person name="Degnes K."/>
            <person name="Klinkenberg G."/>
            <person name="Sletta H."/>
            <person name="Wentzel A."/>
            <person name="Liles M.R."/>
        </authorList>
    </citation>
    <scope>NUCLEOTIDE SEQUENCE</scope>
    <source>
        <strain evidence="3">DSM 41794</strain>
    </source>
</reference>
<dbReference type="SMART" id="SM01043">
    <property type="entry name" value="BTAD"/>
    <property type="match status" value="1"/>
</dbReference>
<dbReference type="InterPro" id="IPR041664">
    <property type="entry name" value="AAA_16"/>
</dbReference>
<dbReference type="InterPro" id="IPR011990">
    <property type="entry name" value="TPR-like_helical_dom_sf"/>
</dbReference>
<dbReference type="GO" id="GO:0003677">
    <property type="term" value="F:DNA binding"/>
    <property type="evidence" value="ECO:0007669"/>
    <property type="project" value="InterPro"/>
</dbReference>
<dbReference type="SUPFAM" id="SSF48452">
    <property type="entry name" value="TPR-like"/>
    <property type="match status" value="2"/>
</dbReference>
<gene>
    <name evidence="3" type="ORF">J0695_05960</name>
</gene>
<feature type="domain" description="Bacterial transcriptional activator" evidence="2">
    <location>
        <begin position="121"/>
        <end position="259"/>
    </location>
</feature>
<dbReference type="GO" id="GO:0006355">
    <property type="term" value="P:regulation of DNA-templated transcription"/>
    <property type="evidence" value="ECO:0007669"/>
    <property type="project" value="InterPro"/>
</dbReference>
<evidence type="ECO:0000259" key="2">
    <source>
        <dbReference type="SMART" id="SM01043"/>
    </source>
</evidence>
<dbReference type="GO" id="GO:0000160">
    <property type="term" value="P:phosphorelay signal transduction system"/>
    <property type="evidence" value="ECO:0007669"/>
    <property type="project" value="UniProtKB-KW"/>
</dbReference>